<dbReference type="InterPro" id="IPR027291">
    <property type="entry name" value="Glyco_hydro_38_N_sf"/>
</dbReference>
<dbReference type="RefSeq" id="WP_002685982.1">
    <property type="nucleotide sequence ID" value="NZ_CM001795.1"/>
</dbReference>
<name>A0A0E2E3T3_TREDN</name>
<evidence type="ECO:0008006" key="7">
    <source>
        <dbReference type="Google" id="ProtNLM"/>
    </source>
</evidence>
<sequence length="525" mass="60501">MKDYKLIFILDAHLPYVCNEVEQGLIEEDWLFDALSYLYLPVLKMCSNLQKENIPFKIGVVFEPALCDMLDDKVLQDRYRQHVQRKIEFAKKELECFAECAETKKLIQYNLKRFNDDKRIFEDCGGNVLKQFDYLARQGYVELLATTATNSFLPFFLSMPEAIAAQIEMGQINYRKHFSSVPSGFWIPSMAYFDGLDDIIRSYGYDYTVVSSEGFLLSDKVPPAGVFSAAASKNGLKFLACDLSACNSIYDELNGFPQNKVYIDVENDVGFRQSEEYLASVFDTSKGRRAIGFRYWSRDEEETPYDIQKAHAQILADAESYVNSRAEALRAVKETGGGESPFSLLIISSDFFGKKWCEGLIWLERVFRLINDNEELETMLPSDAANLSKQLYTVKPFFSSFLKSGYADELLTNENDWMYRYIVKITERMIDLVEMFPADGSLKERVLNAAAREVLLLQSVYWPLYINDPQLKDFAEKRFVEHVNSFTAAYEALGADSPDAKWLSERESKYPVFKDINYRIFSRKK</sequence>
<dbReference type="GO" id="GO:0030979">
    <property type="term" value="P:alpha-glucan biosynthetic process"/>
    <property type="evidence" value="ECO:0007669"/>
    <property type="project" value="InterPro"/>
</dbReference>
<dbReference type="PATRIC" id="fig|999432.5.peg.2550"/>
<evidence type="ECO:0000256" key="3">
    <source>
        <dbReference type="RuleBase" id="RU361196"/>
    </source>
</evidence>
<dbReference type="GO" id="GO:0003844">
    <property type="term" value="F:1,4-alpha-glucan branching enzyme activity"/>
    <property type="evidence" value="ECO:0007669"/>
    <property type="project" value="InterPro"/>
</dbReference>
<evidence type="ECO:0000256" key="1">
    <source>
        <dbReference type="ARBA" id="ARBA00006821"/>
    </source>
</evidence>
<dbReference type="InterPro" id="IPR040042">
    <property type="entry name" value="Branching_enz_MT3115-like"/>
</dbReference>
<organism evidence="6">
    <name type="scientific">Treponema denticola H-22</name>
    <dbReference type="NCBI Taxonomy" id="999432"/>
    <lineage>
        <taxon>Bacteria</taxon>
        <taxon>Pseudomonadati</taxon>
        <taxon>Spirochaetota</taxon>
        <taxon>Spirochaetia</taxon>
        <taxon>Spirochaetales</taxon>
        <taxon>Treponemataceae</taxon>
        <taxon>Treponema</taxon>
    </lineage>
</organism>
<comment type="similarity">
    <text evidence="1 3">Belongs to the glycosyl hydrolase 57 family.</text>
</comment>
<dbReference type="CDD" id="cd10792">
    <property type="entry name" value="GH57N_AmyC_like"/>
    <property type="match status" value="1"/>
</dbReference>
<dbReference type="SUPFAM" id="SSF88713">
    <property type="entry name" value="Glycoside hydrolase/deacetylase"/>
    <property type="match status" value="1"/>
</dbReference>
<dbReference type="Gene3D" id="1.20.1430.10">
    <property type="entry name" value="Families 57/38 glycoside transferase, middle domain"/>
    <property type="match status" value="1"/>
</dbReference>
<keyword evidence="2 3" id="KW-0119">Carbohydrate metabolism</keyword>
<evidence type="ECO:0000313" key="6">
    <source>
        <dbReference type="EMBL" id="EMB30771.1"/>
    </source>
</evidence>
<comment type="caution">
    <text evidence="6">The sequence shown here is derived from an EMBL/GenBank/DDBJ whole genome shotgun (WGS) entry which is preliminary data.</text>
</comment>
<feature type="domain" description="Glycoside hydrolase family 57 N-terminal" evidence="4">
    <location>
        <begin position="7"/>
        <end position="387"/>
    </location>
</feature>
<dbReference type="PANTHER" id="PTHR41695">
    <property type="entry name" value="1,4-ALPHA-GLUCAN BRANCHING ENZYME RV3031-RELATED"/>
    <property type="match status" value="1"/>
</dbReference>
<evidence type="ECO:0000256" key="2">
    <source>
        <dbReference type="ARBA" id="ARBA00023277"/>
    </source>
</evidence>
<dbReference type="SUPFAM" id="SSF88688">
    <property type="entry name" value="Families 57/38 glycoside transferase middle domain"/>
    <property type="match status" value="1"/>
</dbReference>
<accession>A0A0E2E3T3</accession>
<dbReference type="InterPro" id="IPR037090">
    <property type="entry name" value="57_glycoside_trans_central"/>
</dbReference>
<dbReference type="GO" id="GO:0005576">
    <property type="term" value="C:extracellular region"/>
    <property type="evidence" value="ECO:0007669"/>
    <property type="project" value="TreeGrafter"/>
</dbReference>
<dbReference type="InterPro" id="IPR015293">
    <property type="entry name" value="BE_C"/>
</dbReference>
<dbReference type="Pfam" id="PF09210">
    <property type="entry name" value="BE_C"/>
    <property type="match status" value="1"/>
</dbReference>
<dbReference type="Gene3D" id="3.20.110.10">
    <property type="entry name" value="Glycoside hydrolase 38, N terminal domain"/>
    <property type="match status" value="1"/>
</dbReference>
<gene>
    <name evidence="6" type="ORF">HMPREF9726_02456</name>
</gene>
<dbReference type="InterPro" id="IPR028995">
    <property type="entry name" value="Glyco_hydro_57/38_cen_sf"/>
</dbReference>
<dbReference type="Pfam" id="PF03065">
    <property type="entry name" value="Glyco_hydro_57"/>
    <property type="match status" value="1"/>
</dbReference>
<protein>
    <recommendedName>
        <fullName evidence="7">Glycoside hydrolase family 57 N-terminal domain-containing protein</fullName>
    </recommendedName>
</protein>
<dbReference type="EMBL" id="AGDV01000021">
    <property type="protein sequence ID" value="EMB30771.1"/>
    <property type="molecule type" value="Genomic_DNA"/>
</dbReference>
<evidence type="ECO:0000259" key="4">
    <source>
        <dbReference type="Pfam" id="PF03065"/>
    </source>
</evidence>
<dbReference type="HOGENOM" id="CLU_008192_1_0_12"/>
<dbReference type="InterPro" id="IPR004300">
    <property type="entry name" value="Glyco_hydro_57_N"/>
</dbReference>
<feature type="domain" description="1,4-alpha-glucan branching enzyme C-terminal" evidence="5">
    <location>
        <begin position="422"/>
        <end position="521"/>
    </location>
</feature>
<dbReference type="InterPro" id="IPR011330">
    <property type="entry name" value="Glyco_hydro/deAcase_b/a-brl"/>
</dbReference>
<proteinExistence type="inferred from homology"/>
<dbReference type="AlphaFoldDB" id="A0A0E2E3T3"/>
<dbReference type="PANTHER" id="PTHR41695:SF1">
    <property type="entry name" value="1,4-ALPHA-GLUCAN BRANCHING ENZYME TK1436"/>
    <property type="match status" value="1"/>
</dbReference>
<dbReference type="Proteomes" id="UP000011705">
    <property type="component" value="Chromosome"/>
</dbReference>
<reference evidence="6" key="1">
    <citation type="submission" date="2012-01" db="EMBL/GenBank/DDBJ databases">
        <title>The Genome Sequence of Treponema denticola H-22.</title>
        <authorList>
            <consortium name="The Broad Institute Genome Sequencing Platform"/>
            <person name="Earl A."/>
            <person name="Ward D."/>
            <person name="Feldgarden M."/>
            <person name="Gevers D."/>
            <person name="Blanton J.M."/>
            <person name="Fenno C.J."/>
            <person name="Baranova O.V."/>
            <person name="Mathney J."/>
            <person name="Dewhirst F.E."/>
            <person name="Izard J."/>
            <person name="Young S.K."/>
            <person name="Zeng Q."/>
            <person name="Gargeya S."/>
            <person name="Fitzgerald M."/>
            <person name="Haas B."/>
            <person name="Abouelleil A."/>
            <person name="Alvarado L."/>
            <person name="Arachchi H.M."/>
            <person name="Berlin A."/>
            <person name="Chapman S.B."/>
            <person name="Gearin G."/>
            <person name="Goldberg J."/>
            <person name="Griggs A."/>
            <person name="Gujja S."/>
            <person name="Hansen M."/>
            <person name="Heiman D."/>
            <person name="Howarth C."/>
            <person name="Larimer J."/>
            <person name="Lui A."/>
            <person name="MacDonald P.J.P."/>
            <person name="McCowen C."/>
            <person name="Montmayeur A."/>
            <person name="Murphy C."/>
            <person name="Neiman D."/>
            <person name="Pearson M."/>
            <person name="Priest M."/>
            <person name="Roberts A."/>
            <person name="Saif S."/>
            <person name="Shea T."/>
            <person name="Sisk P."/>
            <person name="Stolte C."/>
            <person name="Sykes S."/>
            <person name="Wortman J."/>
            <person name="Nusbaum C."/>
            <person name="Birren B."/>
        </authorList>
    </citation>
    <scope>NUCLEOTIDE SEQUENCE [LARGE SCALE GENOMIC DNA]</scope>
    <source>
        <strain evidence="6">H-22</strain>
    </source>
</reference>
<evidence type="ECO:0000259" key="5">
    <source>
        <dbReference type="Pfam" id="PF09210"/>
    </source>
</evidence>